<feature type="transmembrane region" description="Helical" evidence="5">
    <location>
        <begin position="127"/>
        <end position="146"/>
    </location>
</feature>
<feature type="transmembrane region" description="Helical" evidence="5">
    <location>
        <begin position="152"/>
        <end position="172"/>
    </location>
</feature>
<dbReference type="Gene3D" id="1.20.1250.20">
    <property type="entry name" value="MFS general substrate transporter like domains"/>
    <property type="match status" value="2"/>
</dbReference>
<feature type="transmembrane region" description="Helical" evidence="5">
    <location>
        <begin position="59"/>
        <end position="82"/>
    </location>
</feature>
<reference evidence="7 8" key="1">
    <citation type="submission" date="2018-06" db="EMBL/GenBank/DDBJ databases">
        <title>Genomic Encyclopedia of Type Strains, Phase IV (KMG-IV): sequencing the most valuable type-strain genomes for metagenomic binning, comparative biology and taxonomic classification.</title>
        <authorList>
            <person name="Goeker M."/>
        </authorList>
    </citation>
    <scope>NUCLEOTIDE SEQUENCE [LARGE SCALE GENOMIC DNA]</scope>
    <source>
        <strain evidence="7 8">DSM 25520</strain>
    </source>
</reference>
<dbReference type="Pfam" id="PF07690">
    <property type="entry name" value="MFS_1"/>
    <property type="match status" value="1"/>
</dbReference>
<feature type="transmembrane region" description="Helical" evidence="5">
    <location>
        <begin position="295"/>
        <end position="316"/>
    </location>
</feature>
<feature type="domain" description="Major facilitator superfamily (MFS) profile" evidence="6">
    <location>
        <begin position="61"/>
        <end position="473"/>
    </location>
</feature>
<keyword evidence="3 5" id="KW-1133">Transmembrane helix</keyword>
<comment type="caution">
    <text evidence="7">The sequence shown here is derived from an EMBL/GenBank/DDBJ whole genome shotgun (WGS) entry which is preliminary data.</text>
</comment>
<evidence type="ECO:0000259" key="6">
    <source>
        <dbReference type="PROSITE" id="PS50850"/>
    </source>
</evidence>
<dbReference type="InterPro" id="IPR020846">
    <property type="entry name" value="MFS_dom"/>
</dbReference>
<proteinExistence type="predicted"/>
<dbReference type="InterPro" id="IPR005829">
    <property type="entry name" value="Sugar_transporter_CS"/>
</dbReference>
<dbReference type="AlphaFoldDB" id="A0A366HG94"/>
<accession>A0A366HG94</accession>
<dbReference type="CDD" id="cd17365">
    <property type="entry name" value="MFS_PcaK_like"/>
    <property type="match status" value="1"/>
</dbReference>
<keyword evidence="2 5" id="KW-0812">Transmembrane</keyword>
<evidence type="ECO:0000313" key="8">
    <source>
        <dbReference type="Proteomes" id="UP000253628"/>
    </source>
</evidence>
<evidence type="ECO:0000256" key="4">
    <source>
        <dbReference type="ARBA" id="ARBA00023136"/>
    </source>
</evidence>
<dbReference type="PANTHER" id="PTHR23508">
    <property type="entry name" value="CARBOXYLIC ACID TRANSPORTER PROTEIN HOMOLOG"/>
    <property type="match status" value="1"/>
</dbReference>
<evidence type="ECO:0000256" key="3">
    <source>
        <dbReference type="ARBA" id="ARBA00022989"/>
    </source>
</evidence>
<dbReference type="EMBL" id="QNRQ01000003">
    <property type="protein sequence ID" value="RBP40758.1"/>
    <property type="molecule type" value="Genomic_DNA"/>
</dbReference>
<dbReference type="GO" id="GO:0005886">
    <property type="term" value="C:plasma membrane"/>
    <property type="evidence" value="ECO:0007669"/>
    <property type="project" value="TreeGrafter"/>
</dbReference>
<protein>
    <submittedName>
        <fullName evidence="7">AAHS family 4-hydroxybenzoate transporter-like MFS transporter</fullName>
    </submittedName>
</protein>
<evidence type="ECO:0000256" key="5">
    <source>
        <dbReference type="SAM" id="Phobius"/>
    </source>
</evidence>
<feature type="transmembrane region" description="Helical" evidence="5">
    <location>
        <begin position="421"/>
        <end position="442"/>
    </location>
</feature>
<feature type="transmembrane region" description="Helical" evidence="5">
    <location>
        <begin position="384"/>
        <end position="409"/>
    </location>
</feature>
<feature type="transmembrane region" description="Helical" evidence="5">
    <location>
        <begin position="184"/>
        <end position="209"/>
    </location>
</feature>
<dbReference type="PROSITE" id="PS00217">
    <property type="entry name" value="SUGAR_TRANSPORT_2"/>
    <property type="match status" value="1"/>
</dbReference>
<feature type="transmembrane region" description="Helical" evidence="5">
    <location>
        <begin position="359"/>
        <end position="378"/>
    </location>
</feature>
<comment type="subcellular location">
    <subcellularLocation>
        <location evidence="1">Membrane</location>
        <topology evidence="1">Multi-pass membrane protein</topology>
    </subcellularLocation>
</comment>
<organism evidence="7 8">
    <name type="scientific">Eoetvoesiella caeni</name>
    <dbReference type="NCBI Taxonomy" id="645616"/>
    <lineage>
        <taxon>Bacteria</taxon>
        <taxon>Pseudomonadati</taxon>
        <taxon>Pseudomonadota</taxon>
        <taxon>Betaproteobacteria</taxon>
        <taxon>Burkholderiales</taxon>
        <taxon>Alcaligenaceae</taxon>
        <taxon>Eoetvoesiella</taxon>
    </lineage>
</organism>
<dbReference type="PANTHER" id="PTHR23508:SF10">
    <property type="entry name" value="CARBOXYLIC ACID TRANSPORTER PROTEIN HOMOLOG"/>
    <property type="match status" value="1"/>
</dbReference>
<dbReference type="SUPFAM" id="SSF103473">
    <property type="entry name" value="MFS general substrate transporter"/>
    <property type="match status" value="1"/>
</dbReference>
<feature type="transmembrane region" description="Helical" evidence="5">
    <location>
        <begin position="328"/>
        <end position="347"/>
    </location>
</feature>
<dbReference type="InterPro" id="IPR011701">
    <property type="entry name" value="MFS"/>
</dbReference>
<evidence type="ECO:0000256" key="2">
    <source>
        <dbReference type="ARBA" id="ARBA00022692"/>
    </source>
</evidence>
<dbReference type="GO" id="GO:0046943">
    <property type="term" value="F:carboxylic acid transmembrane transporter activity"/>
    <property type="evidence" value="ECO:0007669"/>
    <property type="project" value="TreeGrafter"/>
</dbReference>
<name>A0A366HG94_9BURK</name>
<feature type="transmembrane region" description="Helical" evidence="5">
    <location>
        <begin position="215"/>
        <end position="235"/>
    </location>
</feature>
<dbReference type="PROSITE" id="PS50850">
    <property type="entry name" value="MFS"/>
    <property type="match status" value="1"/>
</dbReference>
<evidence type="ECO:0000313" key="7">
    <source>
        <dbReference type="EMBL" id="RBP40758.1"/>
    </source>
</evidence>
<feature type="transmembrane region" description="Helical" evidence="5">
    <location>
        <begin position="94"/>
        <end position="115"/>
    </location>
</feature>
<dbReference type="InterPro" id="IPR036259">
    <property type="entry name" value="MFS_trans_sf"/>
</dbReference>
<dbReference type="Proteomes" id="UP000253628">
    <property type="component" value="Unassembled WGS sequence"/>
</dbReference>
<gene>
    <name evidence="7" type="ORF">DFR37_10397</name>
</gene>
<sequence>MHLPARWAYSPPDRPNYLPIASQFIVRFKNPLILSIMPTSRFIDVQHFIDEKKLSGFQILTLILCFFIVAVDGFDTAAIGFIAPAIRAEWQLDAVHLAPVFGAGLVGLMGGALLFGPLADRYGRKPILIVCVAFFGLMTLLSAWSTNVEMLIALRFLTGLGLGGAMPTAITLSSEYSPARHRSVLVTTMFCGFTLGSALGGIAAAHIVASMGWHYVLIAGGILPLALVPVLAFALPESARYLAIKQGASQRITKLLQRIAPQEDLASATFTVAEKPQTGFPVKQLFSAKLRAGTVALWVVVFMTLLVIYLLSSWLPTVINNTGMSLKNASLVTAMFQVGGTLGAIILGRLMDRHSPQRVLAITYLLGAVFTALIGSSAGNTAMLVFVVFAAGFCVSGGQVGTNALAAAFYPTASRATGVSWSLGIGRIGSVLGSLAGGWMLALGWGMSTMFMVVGIPSLIAAGAISLMARKRKQQRGSDTTQDAALQQA</sequence>
<keyword evidence="4 5" id="KW-0472">Membrane</keyword>
<keyword evidence="8" id="KW-1185">Reference proteome</keyword>
<feature type="transmembrane region" description="Helical" evidence="5">
    <location>
        <begin position="448"/>
        <end position="469"/>
    </location>
</feature>
<evidence type="ECO:0000256" key="1">
    <source>
        <dbReference type="ARBA" id="ARBA00004141"/>
    </source>
</evidence>